<reference evidence="2 3" key="1">
    <citation type="submission" date="2019-02" db="EMBL/GenBank/DDBJ databases">
        <title>Deep-cultivation of Planctomycetes and their phenomic and genomic characterization uncovers novel biology.</title>
        <authorList>
            <person name="Wiegand S."/>
            <person name="Jogler M."/>
            <person name="Boedeker C."/>
            <person name="Pinto D."/>
            <person name="Vollmers J."/>
            <person name="Rivas-Marin E."/>
            <person name="Kohn T."/>
            <person name="Peeters S.H."/>
            <person name="Heuer A."/>
            <person name="Rast P."/>
            <person name="Oberbeckmann S."/>
            <person name="Bunk B."/>
            <person name="Jeske O."/>
            <person name="Meyerdierks A."/>
            <person name="Storesund J.E."/>
            <person name="Kallscheuer N."/>
            <person name="Luecker S."/>
            <person name="Lage O.M."/>
            <person name="Pohl T."/>
            <person name="Merkel B.J."/>
            <person name="Hornburger P."/>
            <person name="Mueller R.-W."/>
            <person name="Bruemmer F."/>
            <person name="Labrenz M."/>
            <person name="Spormann A.M."/>
            <person name="Op Den Camp H."/>
            <person name="Overmann J."/>
            <person name="Amann R."/>
            <person name="Jetten M.S.M."/>
            <person name="Mascher T."/>
            <person name="Medema M.H."/>
            <person name="Devos D.P."/>
            <person name="Kaster A.-K."/>
            <person name="Ovreas L."/>
            <person name="Rohde M."/>
            <person name="Galperin M.Y."/>
            <person name="Jogler C."/>
        </authorList>
    </citation>
    <scope>NUCLEOTIDE SEQUENCE [LARGE SCALE GENOMIC DNA]</scope>
    <source>
        <strain evidence="2 3">Pla108</strain>
    </source>
</reference>
<dbReference type="InterPro" id="IPR036439">
    <property type="entry name" value="Dockerin_dom_sf"/>
</dbReference>
<name>A0A5C6AE56_9BACT</name>
<dbReference type="Proteomes" id="UP000317421">
    <property type="component" value="Unassembled WGS sequence"/>
</dbReference>
<gene>
    <name evidence="2" type="ORF">Pla108_20430</name>
</gene>
<dbReference type="EMBL" id="SJPR01000002">
    <property type="protein sequence ID" value="TWT97889.1"/>
    <property type="molecule type" value="Genomic_DNA"/>
</dbReference>
<evidence type="ECO:0000256" key="1">
    <source>
        <dbReference type="SAM" id="SignalP"/>
    </source>
</evidence>
<organism evidence="2 3">
    <name type="scientific">Botrimarina colliarenosi</name>
    <dbReference type="NCBI Taxonomy" id="2528001"/>
    <lineage>
        <taxon>Bacteria</taxon>
        <taxon>Pseudomonadati</taxon>
        <taxon>Planctomycetota</taxon>
        <taxon>Planctomycetia</taxon>
        <taxon>Pirellulales</taxon>
        <taxon>Lacipirellulaceae</taxon>
        <taxon>Botrimarina</taxon>
    </lineage>
</organism>
<feature type="chain" id="PRO_5022855091" description="Alpha/beta hydrolase family protein" evidence="1">
    <location>
        <begin position="42"/>
        <end position="390"/>
    </location>
</feature>
<dbReference type="Gene3D" id="1.10.1330.10">
    <property type="entry name" value="Dockerin domain"/>
    <property type="match status" value="1"/>
</dbReference>
<feature type="signal peptide" evidence="1">
    <location>
        <begin position="1"/>
        <end position="41"/>
    </location>
</feature>
<dbReference type="SUPFAM" id="SSF63446">
    <property type="entry name" value="Type I dockerin domain"/>
    <property type="match status" value="1"/>
</dbReference>
<keyword evidence="3" id="KW-1185">Reference proteome</keyword>
<evidence type="ECO:0000313" key="2">
    <source>
        <dbReference type="EMBL" id="TWT97889.1"/>
    </source>
</evidence>
<protein>
    <recommendedName>
        <fullName evidence="4">Alpha/beta hydrolase family protein</fullName>
    </recommendedName>
</protein>
<dbReference type="GO" id="GO:0000272">
    <property type="term" value="P:polysaccharide catabolic process"/>
    <property type="evidence" value="ECO:0007669"/>
    <property type="project" value="InterPro"/>
</dbReference>
<dbReference type="AlphaFoldDB" id="A0A5C6AE56"/>
<accession>A0A5C6AE56</accession>
<keyword evidence="1" id="KW-0732">Signal</keyword>
<sequence length="390" mass="41860" precursor="true">MVTNWRRPTKMDDMTIRSSRRTRRRLALCLALVWLVQLAGAADAQLPTAAGTQVAMSQSAWRMFIPSGYTPAADGKVNLLVHFHGDSQTVWNNAAYADLDAVIVTVNYSGLSSAYSNPFSNTSLFQTLLNDARSRLASRPGFGASTTLGHLSVSSFSAGYGAVREILKAPAYRNEIDSLLAADSLYATTASDGTALDSQMTGYKAFADAAAAGLKRFIFTHSEIPIYTYESTAETGDELLAHLGLTAQPINQSGLGTLDFYRTAELGGFTLWGARGMTGDDHLAHLRYLGEWLGDLQETTPDLPGDYNGDGVADAADYTVWRDTEGSTTNLAADGNPDRKIDAGDYTVWQFAYGNTLAEQAAAVPEPTAAGVTLLALATVLPNSWRGRSR</sequence>
<evidence type="ECO:0008006" key="4">
    <source>
        <dbReference type="Google" id="ProtNLM"/>
    </source>
</evidence>
<evidence type="ECO:0000313" key="3">
    <source>
        <dbReference type="Proteomes" id="UP000317421"/>
    </source>
</evidence>
<comment type="caution">
    <text evidence="2">The sequence shown here is derived from an EMBL/GenBank/DDBJ whole genome shotgun (WGS) entry which is preliminary data.</text>
</comment>
<proteinExistence type="predicted"/>